<reference evidence="1 2" key="2">
    <citation type="submission" date="2018-11" db="EMBL/GenBank/DDBJ databases">
        <authorList>
            <consortium name="Pathogen Informatics"/>
        </authorList>
    </citation>
    <scope>NUCLEOTIDE SEQUENCE [LARGE SCALE GENOMIC DNA]</scope>
</reference>
<dbReference type="SUPFAM" id="SSF48371">
    <property type="entry name" value="ARM repeat"/>
    <property type="match status" value="1"/>
</dbReference>
<dbReference type="WBParaSite" id="ASIM_0002003401-mRNA-1">
    <property type="protein sequence ID" value="ASIM_0002003401-mRNA-1"/>
    <property type="gene ID" value="ASIM_0002003401"/>
</dbReference>
<name>A0A0M3KGC1_ANISI</name>
<accession>A0A0M3KGC1</accession>
<organism evidence="3">
    <name type="scientific">Anisakis simplex</name>
    <name type="common">Herring worm</name>
    <dbReference type="NCBI Taxonomy" id="6269"/>
    <lineage>
        <taxon>Eukaryota</taxon>
        <taxon>Metazoa</taxon>
        <taxon>Ecdysozoa</taxon>
        <taxon>Nematoda</taxon>
        <taxon>Chromadorea</taxon>
        <taxon>Rhabditida</taxon>
        <taxon>Spirurina</taxon>
        <taxon>Ascaridomorpha</taxon>
        <taxon>Ascaridoidea</taxon>
        <taxon>Anisakidae</taxon>
        <taxon>Anisakis</taxon>
        <taxon>Anisakis simplex complex</taxon>
    </lineage>
</organism>
<dbReference type="InterPro" id="IPR011989">
    <property type="entry name" value="ARM-like"/>
</dbReference>
<dbReference type="OrthoDB" id="2250022at2759"/>
<evidence type="ECO:0000313" key="2">
    <source>
        <dbReference type="Proteomes" id="UP000267096"/>
    </source>
</evidence>
<proteinExistence type="predicted"/>
<sequence>MIQDVWSEDVNMKLTVVNVMQQIGSSFGASFAPFVADLCPYLLKVFYSDRSTDRALTCAAFGCVESISMCLAPYVHLILPPILAIIDDGSVKVNVRQYALDTVYNMGTTICLNEHAPRIMQVWLRNISIAALQQKLLHLLVLIVKQMWKQFMVFRASVDHALIRNNLHCDEYFVLMSKLDEGSAASPEKPAAFGISATKATNQSTLSRLEKGQRINVDVLKKTWTVVQLVSKEDWDQWLLLLRLQFIRQSPSAALRACAPLADMHQPLAKSVAVPCFKFDLI</sequence>
<dbReference type="InterPro" id="IPR016024">
    <property type="entry name" value="ARM-type_fold"/>
</dbReference>
<reference evidence="3" key="1">
    <citation type="submission" date="2017-02" db="UniProtKB">
        <authorList>
            <consortium name="WormBaseParasite"/>
        </authorList>
    </citation>
    <scope>IDENTIFICATION</scope>
</reference>
<gene>
    <name evidence="1" type="ORF">ASIM_LOCUS19419</name>
</gene>
<dbReference type="AlphaFoldDB" id="A0A0M3KGC1"/>
<dbReference type="Proteomes" id="UP000267096">
    <property type="component" value="Unassembled WGS sequence"/>
</dbReference>
<dbReference type="EMBL" id="UYRR01037208">
    <property type="protein sequence ID" value="VDK69521.1"/>
    <property type="molecule type" value="Genomic_DNA"/>
</dbReference>
<evidence type="ECO:0000313" key="1">
    <source>
        <dbReference type="EMBL" id="VDK69521.1"/>
    </source>
</evidence>
<keyword evidence="2" id="KW-1185">Reference proteome</keyword>
<protein>
    <submittedName>
        <fullName evidence="3">Serine/threonine-protein kinase mTOR (inferred by orthology to a human protein)</fullName>
    </submittedName>
</protein>
<evidence type="ECO:0000313" key="3">
    <source>
        <dbReference type="WBParaSite" id="ASIM_0002003401-mRNA-1"/>
    </source>
</evidence>
<dbReference type="Gene3D" id="1.25.10.10">
    <property type="entry name" value="Leucine-rich Repeat Variant"/>
    <property type="match status" value="1"/>
</dbReference>